<evidence type="ECO:0000313" key="4">
    <source>
        <dbReference type="Proteomes" id="UP001168821"/>
    </source>
</evidence>
<reference evidence="3" key="1">
    <citation type="journal article" date="2023" name="G3 (Bethesda)">
        <title>Whole genome assemblies of Zophobas morio and Tenebrio molitor.</title>
        <authorList>
            <person name="Kaur S."/>
            <person name="Stinson S.A."/>
            <person name="diCenzo G.C."/>
        </authorList>
    </citation>
    <scope>NUCLEOTIDE SEQUENCE</scope>
    <source>
        <strain evidence="3">QUZm001</strain>
    </source>
</reference>
<keyword evidence="4" id="KW-1185">Reference proteome</keyword>
<dbReference type="Proteomes" id="UP001168821">
    <property type="component" value="Unassembled WGS sequence"/>
</dbReference>
<feature type="region of interest" description="Disordered" evidence="1">
    <location>
        <begin position="328"/>
        <end position="352"/>
    </location>
</feature>
<proteinExistence type="predicted"/>
<evidence type="ECO:0000313" key="3">
    <source>
        <dbReference type="EMBL" id="KAJ3657713.1"/>
    </source>
</evidence>
<evidence type="ECO:0000256" key="2">
    <source>
        <dbReference type="SAM" id="SignalP"/>
    </source>
</evidence>
<dbReference type="AlphaFoldDB" id="A0AA38MIV7"/>
<dbReference type="EMBL" id="JALNTZ010000003">
    <property type="protein sequence ID" value="KAJ3657713.1"/>
    <property type="molecule type" value="Genomic_DNA"/>
</dbReference>
<gene>
    <name evidence="3" type="ORF">Zmor_009498</name>
</gene>
<protein>
    <submittedName>
        <fullName evidence="3">Uncharacterized protein</fullName>
    </submittedName>
</protein>
<feature type="compositionally biased region" description="Polar residues" evidence="1">
    <location>
        <begin position="65"/>
        <end position="84"/>
    </location>
</feature>
<feature type="compositionally biased region" description="Low complexity" evidence="1">
    <location>
        <begin position="43"/>
        <end position="64"/>
    </location>
</feature>
<sequence>MTTVTKYLVLCILITLVDIYQCGRYSGGSRRGGGSPPRHTTRRPYTTSRPYSSTYRTYSSTYRTQDSYQGSTTRRPYQSATTPRNQYVSTRRYDAVNSGNNNNNAGWNVPPRPGTYTTDHGQAPQKIKIVNKYNYNYPGYYSLPVQNHAHPGYFYTPSSYHYGSSDTGSTALGFFLGYSLAKITTPTYSHYSFYDGYRPRYDHYEVHHYYHNKDSVPAKQEIQSNAIVGCVGDSVTICPANTTSLCTSSGALMCVVSATTTVPCTDNRQVNCVTSTIACVNNTAPECKNSQSSTTISIPCISNAEVHGDLKYVNNTIVVANATENSTTSTTTSTQYPITTTPSSPPPTQYPITTTPIPVVQARKRRDVAQNFCVTIVALPATKKETEGEVVLKDAQYIVQNFLESVFDL</sequence>
<keyword evidence="2" id="KW-0732">Signal</keyword>
<feature type="compositionally biased region" description="Gly residues" evidence="1">
    <location>
        <begin position="26"/>
        <end position="35"/>
    </location>
</feature>
<feature type="chain" id="PRO_5041387461" evidence="2">
    <location>
        <begin position="20"/>
        <end position="409"/>
    </location>
</feature>
<evidence type="ECO:0000256" key="1">
    <source>
        <dbReference type="SAM" id="MobiDB-lite"/>
    </source>
</evidence>
<feature type="compositionally biased region" description="Low complexity" evidence="1">
    <location>
        <begin position="328"/>
        <end position="342"/>
    </location>
</feature>
<name>A0AA38MIV7_9CUCU</name>
<feature type="signal peptide" evidence="2">
    <location>
        <begin position="1"/>
        <end position="19"/>
    </location>
</feature>
<comment type="caution">
    <text evidence="3">The sequence shown here is derived from an EMBL/GenBank/DDBJ whole genome shotgun (WGS) entry which is preliminary data.</text>
</comment>
<accession>A0AA38MIV7</accession>
<feature type="region of interest" description="Disordered" evidence="1">
    <location>
        <begin position="26"/>
        <end position="84"/>
    </location>
</feature>
<organism evidence="3 4">
    <name type="scientific">Zophobas morio</name>
    <dbReference type="NCBI Taxonomy" id="2755281"/>
    <lineage>
        <taxon>Eukaryota</taxon>
        <taxon>Metazoa</taxon>
        <taxon>Ecdysozoa</taxon>
        <taxon>Arthropoda</taxon>
        <taxon>Hexapoda</taxon>
        <taxon>Insecta</taxon>
        <taxon>Pterygota</taxon>
        <taxon>Neoptera</taxon>
        <taxon>Endopterygota</taxon>
        <taxon>Coleoptera</taxon>
        <taxon>Polyphaga</taxon>
        <taxon>Cucujiformia</taxon>
        <taxon>Tenebrionidae</taxon>
        <taxon>Zophobas</taxon>
    </lineage>
</organism>